<evidence type="ECO:0000256" key="2">
    <source>
        <dbReference type="ARBA" id="ARBA00022614"/>
    </source>
</evidence>
<reference evidence="9" key="1">
    <citation type="submission" date="2020-10" db="EMBL/GenBank/DDBJ databases">
        <authorList>
            <person name="Han B."/>
            <person name="Lu T."/>
            <person name="Zhao Q."/>
            <person name="Huang X."/>
            <person name="Zhao Y."/>
        </authorList>
    </citation>
    <scope>NUCLEOTIDE SEQUENCE</scope>
</reference>
<dbReference type="GO" id="GO:0043531">
    <property type="term" value="F:ADP binding"/>
    <property type="evidence" value="ECO:0007669"/>
    <property type="project" value="InterPro"/>
</dbReference>
<evidence type="ECO:0000313" key="9">
    <source>
        <dbReference type="EMBL" id="CAD6226250.1"/>
    </source>
</evidence>
<name>A0A811NMR1_9POAL</name>
<evidence type="ECO:0000256" key="3">
    <source>
        <dbReference type="ARBA" id="ARBA00022737"/>
    </source>
</evidence>
<gene>
    <name evidence="9" type="ORF">NCGR_LOCUS18122</name>
</gene>
<dbReference type="InterPro" id="IPR041118">
    <property type="entry name" value="Rx_N"/>
</dbReference>
<feature type="domain" description="Disease resistance N-terminal" evidence="8">
    <location>
        <begin position="7"/>
        <end position="93"/>
    </location>
</feature>
<dbReference type="EMBL" id="CAJGYO010000004">
    <property type="protein sequence ID" value="CAD6226250.1"/>
    <property type="molecule type" value="Genomic_DNA"/>
</dbReference>
<dbReference type="SUPFAM" id="SSF52540">
    <property type="entry name" value="P-loop containing nucleoside triphosphate hydrolases"/>
    <property type="match status" value="1"/>
</dbReference>
<sequence length="281" mass="32389">MHIVMGAMNTLLPKLAELVVGEYKPQKGVKGEIQELQEELTSMTAALRKVAEVPPDQFDEQVKIWASDVRELSYDIEDEVDTFRLRCKEHEHTEPFSLKGLIGKATDLYKKAKTNHQIHNVIKDIMDQVNKVAERRDRYNIDNIAARPTMVTVDPRLEGMYRKATELVGIGKPKKELAKRLLEQECLSPSRQQSNIISIVGFGGLGKTTLANLLLQDFKENFDCHIFVSVSLNPDIMRIFKNILLQLDYKKCLLIDEPWEMKQHIDKIIELLRDKSLWYTI</sequence>
<dbReference type="Proteomes" id="UP000604825">
    <property type="component" value="Unassembled WGS sequence"/>
</dbReference>
<evidence type="ECO:0000256" key="4">
    <source>
        <dbReference type="ARBA" id="ARBA00022741"/>
    </source>
</evidence>
<dbReference type="Pfam" id="PF18052">
    <property type="entry name" value="Rx_N"/>
    <property type="match status" value="1"/>
</dbReference>
<dbReference type="PANTHER" id="PTHR19338">
    <property type="entry name" value="TRANSLOCASE OF INNER MITOCHONDRIAL MEMBRANE 13 HOMOLOG"/>
    <property type="match status" value="1"/>
</dbReference>
<evidence type="ECO:0000313" key="10">
    <source>
        <dbReference type="Proteomes" id="UP000604825"/>
    </source>
</evidence>
<evidence type="ECO:0000256" key="6">
    <source>
        <dbReference type="SAM" id="Coils"/>
    </source>
</evidence>
<dbReference type="GO" id="GO:0006952">
    <property type="term" value="P:defense response"/>
    <property type="evidence" value="ECO:0007669"/>
    <property type="project" value="UniProtKB-KW"/>
</dbReference>
<keyword evidence="3" id="KW-0677">Repeat</keyword>
<protein>
    <submittedName>
        <fullName evidence="9">Uncharacterized protein</fullName>
    </submittedName>
</protein>
<dbReference type="AlphaFoldDB" id="A0A811NMR1"/>
<accession>A0A811NMR1</accession>
<keyword evidence="4" id="KW-0547">Nucleotide-binding</keyword>
<keyword evidence="5" id="KW-0611">Plant defense</keyword>
<dbReference type="PANTHER" id="PTHR19338:SF75">
    <property type="entry name" value="OS08G0170100 PROTEIN"/>
    <property type="match status" value="1"/>
</dbReference>
<proteinExistence type="inferred from homology"/>
<evidence type="ECO:0000259" key="7">
    <source>
        <dbReference type="Pfam" id="PF00931"/>
    </source>
</evidence>
<comment type="caution">
    <text evidence="9">The sequence shown here is derived from an EMBL/GenBank/DDBJ whole genome shotgun (WGS) entry which is preliminary data.</text>
</comment>
<dbReference type="InterPro" id="IPR038005">
    <property type="entry name" value="RX-like_CC"/>
</dbReference>
<dbReference type="Gene3D" id="3.40.50.300">
    <property type="entry name" value="P-loop containing nucleotide triphosphate hydrolases"/>
    <property type="match status" value="1"/>
</dbReference>
<dbReference type="Pfam" id="PF00931">
    <property type="entry name" value="NB-ARC"/>
    <property type="match status" value="1"/>
</dbReference>
<dbReference type="CDD" id="cd14798">
    <property type="entry name" value="RX-CC_like"/>
    <property type="match status" value="1"/>
</dbReference>
<evidence type="ECO:0000256" key="5">
    <source>
        <dbReference type="ARBA" id="ARBA00022821"/>
    </source>
</evidence>
<dbReference type="InterPro" id="IPR002182">
    <property type="entry name" value="NB-ARC"/>
</dbReference>
<organism evidence="9 10">
    <name type="scientific">Miscanthus lutarioriparius</name>
    <dbReference type="NCBI Taxonomy" id="422564"/>
    <lineage>
        <taxon>Eukaryota</taxon>
        <taxon>Viridiplantae</taxon>
        <taxon>Streptophyta</taxon>
        <taxon>Embryophyta</taxon>
        <taxon>Tracheophyta</taxon>
        <taxon>Spermatophyta</taxon>
        <taxon>Magnoliopsida</taxon>
        <taxon>Liliopsida</taxon>
        <taxon>Poales</taxon>
        <taxon>Poaceae</taxon>
        <taxon>PACMAD clade</taxon>
        <taxon>Panicoideae</taxon>
        <taxon>Andropogonodae</taxon>
        <taxon>Andropogoneae</taxon>
        <taxon>Saccharinae</taxon>
        <taxon>Miscanthus</taxon>
    </lineage>
</organism>
<dbReference type="OrthoDB" id="681638at2759"/>
<keyword evidence="6" id="KW-0175">Coiled coil</keyword>
<dbReference type="InterPro" id="IPR027417">
    <property type="entry name" value="P-loop_NTPase"/>
</dbReference>
<keyword evidence="2" id="KW-0433">Leucine-rich repeat</keyword>
<dbReference type="Gene3D" id="1.20.5.4130">
    <property type="match status" value="1"/>
</dbReference>
<feature type="coiled-coil region" evidence="6">
    <location>
        <begin position="26"/>
        <end position="53"/>
    </location>
</feature>
<evidence type="ECO:0000256" key="1">
    <source>
        <dbReference type="ARBA" id="ARBA00008894"/>
    </source>
</evidence>
<comment type="similarity">
    <text evidence="1">Belongs to the disease resistance NB-LRR family.</text>
</comment>
<keyword evidence="10" id="KW-1185">Reference proteome</keyword>
<evidence type="ECO:0000259" key="8">
    <source>
        <dbReference type="Pfam" id="PF18052"/>
    </source>
</evidence>
<feature type="domain" description="NB-ARC" evidence="7">
    <location>
        <begin position="190"/>
        <end position="275"/>
    </location>
</feature>